<proteinExistence type="predicted"/>
<gene>
    <name evidence="2" type="ORF">UT64_C0028G0014</name>
</gene>
<protein>
    <submittedName>
        <fullName evidence="2">Type 4 fimbrial biogenesis protein PilV</fullName>
    </submittedName>
</protein>
<name>A0A0G0PXI7_9BACT</name>
<keyword evidence="1" id="KW-1133">Transmembrane helix</keyword>
<sequence length="165" mass="18783">MTNNRLNNQGFSIIEVLSVIAIITMGMLGLLSLSTQSLRYQYINKNNLIASQLAQEGIEVVRNLRDYNWKNNLVWNTGFDIDSGHYNWDINSRTLIQQPLLLPMKIDPGSGLYNLTIGDDSIFSRDIIVSDVTASSSRITVNVNYQEGQNDKVYSAETMLYNWRQ</sequence>
<accession>A0A0G0PXI7</accession>
<dbReference type="Proteomes" id="UP000034137">
    <property type="component" value="Unassembled WGS sequence"/>
</dbReference>
<comment type="caution">
    <text evidence="2">The sequence shown here is derived from an EMBL/GenBank/DDBJ whole genome shotgun (WGS) entry which is preliminary data.</text>
</comment>
<keyword evidence="1" id="KW-0812">Transmembrane</keyword>
<dbReference type="InterPro" id="IPR012902">
    <property type="entry name" value="N_methyl_site"/>
</dbReference>
<evidence type="ECO:0000313" key="3">
    <source>
        <dbReference type="Proteomes" id="UP000034137"/>
    </source>
</evidence>
<dbReference type="AlphaFoldDB" id="A0A0G0PXI7"/>
<dbReference type="EMBL" id="LBXO01000028">
    <property type="protein sequence ID" value="KKR32598.1"/>
    <property type="molecule type" value="Genomic_DNA"/>
</dbReference>
<organism evidence="2 3">
    <name type="scientific">Candidatus Falkowbacteria bacterium GW2011_GWF2_39_8</name>
    <dbReference type="NCBI Taxonomy" id="1618642"/>
    <lineage>
        <taxon>Bacteria</taxon>
        <taxon>Candidatus Falkowiibacteriota</taxon>
    </lineage>
</organism>
<evidence type="ECO:0000256" key="1">
    <source>
        <dbReference type="SAM" id="Phobius"/>
    </source>
</evidence>
<dbReference type="NCBIfam" id="TIGR02532">
    <property type="entry name" value="IV_pilin_GFxxxE"/>
    <property type="match status" value="1"/>
</dbReference>
<keyword evidence="1" id="KW-0472">Membrane</keyword>
<evidence type="ECO:0000313" key="2">
    <source>
        <dbReference type="EMBL" id="KKR32598.1"/>
    </source>
</evidence>
<feature type="transmembrane region" description="Helical" evidence="1">
    <location>
        <begin position="12"/>
        <end position="33"/>
    </location>
</feature>
<reference evidence="2 3" key="1">
    <citation type="journal article" date="2015" name="Nature">
        <title>rRNA introns, odd ribosomes, and small enigmatic genomes across a large radiation of phyla.</title>
        <authorList>
            <person name="Brown C.T."/>
            <person name="Hug L.A."/>
            <person name="Thomas B.C."/>
            <person name="Sharon I."/>
            <person name="Castelle C.J."/>
            <person name="Singh A."/>
            <person name="Wilkins M.J."/>
            <person name="Williams K.H."/>
            <person name="Banfield J.F."/>
        </authorList>
    </citation>
    <scope>NUCLEOTIDE SEQUENCE [LARGE SCALE GENOMIC DNA]</scope>
</reference>
<dbReference type="Pfam" id="PF07963">
    <property type="entry name" value="N_methyl"/>
    <property type="match status" value="1"/>
</dbReference>